<organism evidence="7 8">
    <name type="scientific">Pseudoalteromonas denitrificans DSM 6059</name>
    <dbReference type="NCBI Taxonomy" id="1123010"/>
    <lineage>
        <taxon>Bacteria</taxon>
        <taxon>Pseudomonadati</taxon>
        <taxon>Pseudomonadota</taxon>
        <taxon>Gammaproteobacteria</taxon>
        <taxon>Alteromonadales</taxon>
        <taxon>Pseudoalteromonadaceae</taxon>
        <taxon>Pseudoalteromonas</taxon>
    </lineage>
</organism>
<sequence length="123" mass="13438">MTKIFLILGGVFAVLSVLLGAFAAHGLKSKLTEQAIATFQVGVTYQMYHALALVLFALVAKQGVPLNWASGFLVTGIVFFSGSLYALAFTGFKWFGPITPLGGVCFIIAWVLFIFQVYRYFEV</sequence>
<dbReference type="EMBL" id="FOLO01000002">
    <property type="protein sequence ID" value="SFB92642.1"/>
    <property type="molecule type" value="Genomic_DNA"/>
</dbReference>
<comment type="subcellular location">
    <subcellularLocation>
        <location evidence="1">Membrane</location>
        <topology evidence="1">Multi-pass membrane protein</topology>
    </subcellularLocation>
</comment>
<evidence type="ECO:0000256" key="3">
    <source>
        <dbReference type="ARBA" id="ARBA00022692"/>
    </source>
</evidence>
<dbReference type="Pfam" id="PF04241">
    <property type="entry name" value="DUF423"/>
    <property type="match status" value="1"/>
</dbReference>
<protein>
    <submittedName>
        <fullName evidence="7">Uncharacterized membrane protein YgdD, TMEM256/DUF423 family</fullName>
    </submittedName>
</protein>
<evidence type="ECO:0000256" key="6">
    <source>
        <dbReference type="SAM" id="Phobius"/>
    </source>
</evidence>
<feature type="transmembrane region" description="Helical" evidence="6">
    <location>
        <begin position="72"/>
        <end position="95"/>
    </location>
</feature>
<feature type="transmembrane region" description="Helical" evidence="6">
    <location>
        <begin position="101"/>
        <end position="121"/>
    </location>
</feature>
<dbReference type="GO" id="GO:0005886">
    <property type="term" value="C:plasma membrane"/>
    <property type="evidence" value="ECO:0007669"/>
    <property type="project" value="TreeGrafter"/>
</dbReference>
<accession>A0A1I1F152</accession>
<evidence type="ECO:0000313" key="7">
    <source>
        <dbReference type="EMBL" id="SFB92642.1"/>
    </source>
</evidence>
<dbReference type="RefSeq" id="WP_091979634.1">
    <property type="nucleotide sequence ID" value="NZ_FOLO01000002.1"/>
</dbReference>
<evidence type="ECO:0000313" key="8">
    <source>
        <dbReference type="Proteomes" id="UP000198862"/>
    </source>
</evidence>
<evidence type="ECO:0000256" key="1">
    <source>
        <dbReference type="ARBA" id="ARBA00004141"/>
    </source>
</evidence>
<keyword evidence="4 6" id="KW-1133">Transmembrane helix</keyword>
<evidence type="ECO:0000256" key="5">
    <source>
        <dbReference type="ARBA" id="ARBA00023136"/>
    </source>
</evidence>
<keyword evidence="5 6" id="KW-0472">Membrane</keyword>
<dbReference type="InterPro" id="IPR006696">
    <property type="entry name" value="DUF423"/>
</dbReference>
<name>A0A1I1F152_9GAMM</name>
<evidence type="ECO:0000256" key="2">
    <source>
        <dbReference type="ARBA" id="ARBA00009694"/>
    </source>
</evidence>
<keyword evidence="3 6" id="KW-0812">Transmembrane</keyword>
<dbReference type="PANTHER" id="PTHR43461:SF1">
    <property type="entry name" value="TRANSMEMBRANE PROTEIN 256"/>
    <property type="match status" value="1"/>
</dbReference>
<evidence type="ECO:0000256" key="4">
    <source>
        <dbReference type="ARBA" id="ARBA00022989"/>
    </source>
</evidence>
<dbReference type="PANTHER" id="PTHR43461">
    <property type="entry name" value="TRANSMEMBRANE PROTEIN 256"/>
    <property type="match status" value="1"/>
</dbReference>
<dbReference type="STRING" id="1123010.SAMN02745724_00530"/>
<reference evidence="7 8" key="1">
    <citation type="submission" date="2016-10" db="EMBL/GenBank/DDBJ databases">
        <authorList>
            <person name="de Groot N.N."/>
        </authorList>
    </citation>
    <scope>NUCLEOTIDE SEQUENCE [LARGE SCALE GENOMIC DNA]</scope>
    <source>
        <strain evidence="7 8">DSM 6059</strain>
    </source>
</reference>
<dbReference type="AlphaFoldDB" id="A0A1I1F152"/>
<comment type="similarity">
    <text evidence="2">Belongs to the UPF0382 family.</text>
</comment>
<dbReference type="Proteomes" id="UP000198862">
    <property type="component" value="Unassembled WGS sequence"/>
</dbReference>
<feature type="transmembrane region" description="Helical" evidence="6">
    <location>
        <begin position="39"/>
        <end position="60"/>
    </location>
</feature>
<gene>
    <name evidence="7" type="ORF">SAMN02745724_00530</name>
</gene>
<keyword evidence="8" id="KW-1185">Reference proteome</keyword>
<dbReference type="OrthoDB" id="9802121at2"/>
<proteinExistence type="inferred from homology"/>